<dbReference type="OrthoDB" id="6192248at2"/>
<dbReference type="PANTHER" id="PTHR45339:SF1">
    <property type="entry name" value="HYBRID SIGNAL TRANSDUCTION HISTIDINE KINASE J"/>
    <property type="match status" value="1"/>
</dbReference>
<dbReference type="eggNOG" id="COG1455">
    <property type="taxonomic scope" value="Bacteria"/>
</dbReference>
<dbReference type="InterPro" id="IPR003594">
    <property type="entry name" value="HATPase_dom"/>
</dbReference>
<dbReference type="HOGENOM" id="CLU_303453_0_0_12"/>
<dbReference type="InterPro" id="IPR004501">
    <property type="entry name" value="PTS_EIIC_3"/>
</dbReference>
<dbReference type="SMART" id="SM00388">
    <property type="entry name" value="HisKA"/>
    <property type="match status" value="1"/>
</dbReference>
<feature type="transmembrane region" description="Helical" evidence="13">
    <location>
        <begin position="178"/>
        <end position="198"/>
    </location>
</feature>
<dbReference type="SMART" id="SM00448">
    <property type="entry name" value="REC"/>
    <property type="match status" value="1"/>
</dbReference>
<dbReference type="RefSeq" id="WP_015711064.1">
    <property type="nucleotide sequence ID" value="NC_015577.1"/>
</dbReference>
<evidence type="ECO:0000256" key="4">
    <source>
        <dbReference type="ARBA" id="ARBA00022448"/>
    </source>
</evidence>
<reference evidence="18" key="1">
    <citation type="submission" date="2009-12" db="EMBL/GenBank/DDBJ databases">
        <title>Complete sequence of Treponema azotonutricium strain ZAS-9.</title>
        <authorList>
            <person name="Tetu S.G."/>
            <person name="Matson E."/>
            <person name="Ren Q."/>
            <person name="Seshadri R."/>
            <person name="Elbourne L."/>
            <person name="Hassan K.A."/>
            <person name="Durkin A."/>
            <person name="Radune D."/>
            <person name="Mohamoud Y."/>
            <person name="Shay R."/>
            <person name="Jin S."/>
            <person name="Zhang X."/>
            <person name="Lucey K."/>
            <person name="Ballor N.R."/>
            <person name="Ottesen E."/>
            <person name="Rosenthal R."/>
            <person name="Allen A."/>
            <person name="Leadbetter J.R."/>
            <person name="Paulsen I.T."/>
        </authorList>
    </citation>
    <scope>NUCLEOTIDE SEQUENCE [LARGE SCALE GENOMIC DNA]</scope>
    <source>
        <strain evidence="18">ATCC BAA-888 / DSM 13862 / ZAS-9</strain>
    </source>
</reference>
<feature type="transmembrane region" description="Helical" evidence="13">
    <location>
        <begin position="134"/>
        <end position="157"/>
    </location>
</feature>
<dbReference type="InParanoid" id="F5Y8W7"/>
<dbReference type="Gene3D" id="1.10.287.130">
    <property type="match status" value="1"/>
</dbReference>
<evidence type="ECO:0000256" key="8">
    <source>
        <dbReference type="ARBA" id="ARBA00022692"/>
    </source>
</evidence>
<dbReference type="Pfam" id="PF02378">
    <property type="entry name" value="PTS_EIIC"/>
    <property type="match status" value="1"/>
</dbReference>
<feature type="transmembrane region" description="Helical" evidence="13">
    <location>
        <begin position="345"/>
        <end position="365"/>
    </location>
</feature>
<dbReference type="SUPFAM" id="SSF55874">
    <property type="entry name" value="ATPase domain of HSP90 chaperone/DNA topoisomerase II/histidine kinase"/>
    <property type="match status" value="1"/>
</dbReference>
<dbReference type="NCBIfam" id="TIGR00410">
    <property type="entry name" value="lacE"/>
    <property type="match status" value="1"/>
</dbReference>
<protein>
    <recommendedName>
        <fullName evidence="3">histidine kinase</fullName>
        <ecNumber evidence="3">2.7.13.3</ecNumber>
    </recommendedName>
</protein>
<dbReference type="SUPFAM" id="SSF55785">
    <property type="entry name" value="PYP-like sensor domain (PAS domain)"/>
    <property type="match status" value="1"/>
</dbReference>
<dbReference type="InterPro" id="IPR036097">
    <property type="entry name" value="HisK_dim/P_sf"/>
</dbReference>
<evidence type="ECO:0000256" key="2">
    <source>
        <dbReference type="ARBA" id="ARBA00004651"/>
    </source>
</evidence>
<feature type="domain" description="PTS EIIC type-3" evidence="16">
    <location>
        <begin position="6"/>
        <end position="414"/>
    </location>
</feature>
<dbReference type="Pfam" id="PF02518">
    <property type="entry name" value="HATPase_c"/>
    <property type="match status" value="1"/>
</dbReference>
<dbReference type="InterPro" id="IPR013656">
    <property type="entry name" value="PAS_4"/>
</dbReference>
<evidence type="ECO:0000256" key="13">
    <source>
        <dbReference type="SAM" id="Phobius"/>
    </source>
</evidence>
<dbReference type="Pfam" id="PF08448">
    <property type="entry name" value="PAS_4"/>
    <property type="match status" value="1"/>
</dbReference>
<dbReference type="AlphaFoldDB" id="F5Y8W7"/>
<evidence type="ECO:0000256" key="5">
    <source>
        <dbReference type="ARBA" id="ARBA00022475"/>
    </source>
</evidence>
<feature type="transmembrane region" description="Helical" evidence="13">
    <location>
        <begin position="73"/>
        <end position="93"/>
    </location>
</feature>
<dbReference type="Gene3D" id="3.30.565.10">
    <property type="entry name" value="Histidine kinase-like ATPase, C-terminal domain"/>
    <property type="match status" value="1"/>
</dbReference>
<dbReference type="eggNOG" id="COG0642">
    <property type="taxonomic scope" value="Bacteria"/>
</dbReference>
<dbReference type="SMART" id="SM00387">
    <property type="entry name" value="HATPase_c"/>
    <property type="match status" value="1"/>
</dbReference>
<dbReference type="InterPro" id="IPR003661">
    <property type="entry name" value="HisK_dim/P_dom"/>
</dbReference>
<evidence type="ECO:0000259" key="15">
    <source>
        <dbReference type="PROSITE" id="PS50110"/>
    </source>
</evidence>
<dbReference type="InterPro" id="IPR001789">
    <property type="entry name" value="Sig_transdc_resp-reg_receiver"/>
</dbReference>
<evidence type="ECO:0000256" key="1">
    <source>
        <dbReference type="ARBA" id="ARBA00000085"/>
    </source>
</evidence>
<dbReference type="PANTHER" id="PTHR45339">
    <property type="entry name" value="HYBRID SIGNAL TRANSDUCTION HISTIDINE KINASE J"/>
    <property type="match status" value="1"/>
</dbReference>
<evidence type="ECO:0000259" key="16">
    <source>
        <dbReference type="PROSITE" id="PS51105"/>
    </source>
</evidence>
<dbReference type="Pfam" id="PF00072">
    <property type="entry name" value="Response_reg"/>
    <property type="match status" value="1"/>
</dbReference>
<dbReference type="CDD" id="cd00082">
    <property type="entry name" value="HisKA"/>
    <property type="match status" value="1"/>
</dbReference>
<dbReference type="PROSITE" id="PS50110">
    <property type="entry name" value="RESPONSE_REGULATORY"/>
    <property type="match status" value="1"/>
</dbReference>
<dbReference type="GO" id="GO:0005886">
    <property type="term" value="C:plasma membrane"/>
    <property type="evidence" value="ECO:0007669"/>
    <property type="project" value="UniProtKB-SubCell"/>
</dbReference>
<reference evidence="17 18" key="2">
    <citation type="journal article" date="2011" name="ISME J.">
        <title>RNA-seq reveals cooperative metabolic interactions between two termite-gut spirochete species in co-culture.</title>
        <authorList>
            <person name="Rosenthal A.Z."/>
            <person name="Matson E.G."/>
            <person name="Eldar A."/>
            <person name="Leadbetter J.R."/>
        </authorList>
    </citation>
    <scope>NUCLEOTIDE SEQUENCE [LARGE SCALE GENOMIC DNA]</scope>
    <source>
        <strain evidence="18">ATCC BAA-888 / DSM 13862 / ZAS-9</strain>
    </source>
</reference>
<gene>
    <name evidence="17" type="ordered locus">TREAZ_0918</name>
</gene>
<evidence type="ECO:0000256" key="11">
    <source>
        <dbReference type="ARBA" id="ARBA00023136"/>
    </source>
</evidence>
<comment type="subcellular location">
    <subcellularLocation>
        <location evidence="2">Cell membrane</location>
        <topology evidence="2">Multi-pass membrane protein</topology>
    </subcellularLocation>
</comment>
<keyword evidence="10" id="KW-0902">Two-component regulatory system</keyword>
<dbReference type="CDD" id="cd17546">
    <property type="entry name" value="REC_hyHK_CKI1_RcsC-like"/>
    <property type="match status" value="1"/>
</dbReference>
<feature type="domain" description="Histidine kinase" evidence="14">
    <location>
        <begin position="600"/>
        <end position="822"/>
    </location>
</feature>
<keyword evidence="7" id="KW-0762">Sugar transport</keyword>
<dbReference type="Proteomes" id="UP000009222">
    <property type="component" value="Chromosome"/>
</dbReference>
<evidence type="ECO:0000256" key="10">
    <source>
        <dbReference type="ARBA" id="ARBA00023012"/>
    </source>
</evidence>
<comment type="catalytic activity">
    <reaction evidence="1">
        <text>ATP + protein L-histidine = ADP + protein N-phospho-L-histidine.</text>
        <dbReference type="EC" id="2.7.13.3"/>
    </reaction>
</comment>
<evidence type="ECO:0000256" key="12">
    <source>
        <dbReference type="PROSITE-ProRule" id="PRU00169"/>
    </source>
</evidence>
<evidence type="ECO:0000313" key="17">
    <source>
        <dbReference type="EMBL" id="AEF81588.1"/>
    </source>
</evidence>
<dbReference type="InterPro" id="IPR011006">
    <property type="entry name" value="CheY-like_superfamily"/>
</dbReference>
<feature type="transmembrane region" description="Helical" evidence="13">
    <location>
        <begin position="29"/>
        <end position="53"/>
    </location>
</feature>
<dbReference type="KEGG" id="taz:TREAZ_0918"/>
<keyword evidence="4" id="KW-0813">Transport</keyword>
<keyword evidence="8 13" id="KW-0812">Transmembrane</keyword>
<dbReference type="GO" id="GO:0008982">
    <property type="term" value="F:protein-N(PI)-phosphohistidine-sugar phosphotransferase activity"/>
    <property type="evidence" value="ECO:0007669"/>
    <property type="project" value="InterPro"/>
</dbReference>
<feature type="transmembrane region" description="Helical" evidence="13">
    <location>
        <begin position="105"/>
        <end position="122"/>
    </location>
</feature>
<proteinExistence type="predicted"/>
<dbReference type="PRINTS" id="PR00344">
    <property type="entry name" value="BCTRLSENSOR"/>
</dbReference>
<keyword evidence="9 13" id="KW-1133">Transmembrane helix</keyword>
<feature type="modified residue" description="4-aspartylphosphate" evidence="12">
    <location>
        <position position="896"/>
    </location>
</feature>
<dbReference type="SUPFAM" id="SSF52172">
    <property type="entry name" value="CheY-like"/>
    <property type="match status" value="1"/>
</dbReference>
<evidence type="ECO:0000313" key="18">
    <source>
        <dbReference type="Proteomes" id="UP000009222"/>
    </source>
</evidence>
<dbReference type="STRING" id="545695.TREAZ_0918"/>
<feature type="transmembrane region" description="Helical" evidence="13">
    <location>
        <begin position="385"/>
        <end position="415"/>
    </location>
</feature>
<evidence type="ECO:0000256" key="6">
    <source>
        <dbReference type="ARBA" id="ARBA00022553"/>
    </source>
</evidence>
<dbReference type="InterPro" id="IPR035965">
    <property type="entry name" value="PAS-like_dom_sf"/>
</dbReference>
<feature type="domain" description="Response regulatory" evidence="15">
    <location>
        <begin position="845"/>
        <end position="964"/>
    </location>
</feature>
<dbReference type="SUPFAM" id="SSF47384">
    <property type="entry name" value="Homodimeric domain of signal transducing histidine kinase"/>
    <property type="match status" value="1"/>
</dbReference>
<organism evidence="17 18">
    <name type="scientific">Leadbettera azotonutricia (strain ATCC BAA-888 / DSM 13862 / ZAS-9)</name>
    <name type="common">Treponema azotonutricium</name>
    <dbReference type="NCBI Taxonomy" id="545695"/>
    <lineage>
        <taxon>Bacteria</taxon>
        <taxon>Pseudomonadati</taxon>
        <taxon>Spirochaetota</taxon>
        <taxon>Spirochaetia</taxon>
        <taxon>Spirochaetales</taxon>
        <taxon>Breznakiellaceae</taxon>
        <taxon>Leadbettera</taxon>
    </lineage>
</organism>
<dbReference type="Gene3D" id="3.40.50.2300">
    <property type="match status" value="1"/>
</dbReference>
<dbReference type="Gene3D" id="3.30.450.20">
    <property type="entry name" value="PAS domain"/>
    <property type="match status" value="1"/>
</dbReference>
<keyword evidence="11 13" id="KW-0472">Membrane</keyword>
<feature type="transmembrane region" description="Helical" evidence="13">
    <location>
        <begin position="290"/>
        <end position="309"/>
    </location>
</feature>
<name>F5Y8W7_LEAAZ</name>
<evidence type="ECO:0000256" key="9">
    <source>
        <dbReference type="ARBA" id="ARBA00022989"/>
    </source>
</evidence>
<dbReference type="EMBL" id="CP001841">
    <property type="protein sequence ID" value="AEF81588.1"/>
    <property type="molecule type" value="Genomic_DNA"/>
</dbReference>
<dbReference type="InterPro" id="IPR036890">
    <property type="entry name" value="HATPase_C_sf"/>
</dbReference>
<keyword evidence="6 12" id="KW-0597">Phosphoprotein</keyword>
<dbReference type="GO" id="GO:0000155">
    <property type="term" value="F:phosphorelay sensor kinase activity"/>
    <property type="evidence" value="ECO:0007669"/>
    <property type="project" value="InterPro"/>
</dbReference>
<sequence>MTKGSYAKSFVFFWIKIANSEKLSIIRTALTLSLPVVIAGAAAVLINNFPVPIYQELMLRIFGEGWRTFGGTIWNGTLAVLSPVMAFSIGYSIVERWNLKNPQDAVHPVISGLLSFCCLLLLTESSALDWAIPYNWVGVNGLFLGIVVSIISSELFLRFYRIRRLRLNFISEDAGITITYVFAALVPSMLTFSVFSFLKIFMTSLGYQDIHALIYRAISLPFKDMGNTLPTALLYNLARNLLWFFGIHGANALEPVMTELYIPAMEANQAAIALGEKAPFIFTKTFFDTYISMGGAGNTLSLLIALFAVRGQNSNRRIAQISLFPAIFNINEPLLFGIPIVLNPIYFIPFIASPLVLTVISWGAVRLGILPVSGDAAEWTTPMLISGYVASGSIAGSLMQLFNLAVGFCIYLPFVHLAERLRRYRFNASYGEMIRAGKTGAGEVGAISQVLVNDLLDSIKKNEHSLLKNTPGVTFMLDLEMRFLQGSEKTAALLGFKDVQEMTGLSLKEIFSQAMPDSWTNDILKRCLGVLANLEPVDFEEKVMLNNGTETVFQLTITLAEEQDSVCRGVVIVMNDVSELHHAREEAINASRAKGAFLTNMSHEMRTPMNAIIGMTAIAKKSSDVKKKDYALDKIDEASAHLLGVINDILDMSKIEAGKLELSIIDFDFKKMIQKVQTVTGFRFREKGQHFAVRIDERIPPFLLGDDQRITQVIVNLLSNAVKFTPEGGSISLEADCAEMENGACIIRIAVSDTGIGIEKAQQEKLFTSFEQADSSTSRKFGGTGLGLAISKRIVELMGGRIWIESEPGKGSVFTFTIAVKEGKPIEAVETATVSIPDGSLGSFHILLAEDVEINREILLALLEPTGVAMDCAENGRQAVERFTANPDRYDLIFMDVQMPEMDGYEATRQIRAFEGSEKHVPIIAMTANVFREDIERCLAAGMNGHVGKPLVTNEVMAALSSHLGIGPISSDPQAKAPSKQ</sequence>
<dbReference type="CDD" id="cd16922">
    <property type="entry name" value="HATPase_EvgS-ArcB-TorS-like"/>
    <property type="match status" value="1"/>
</dbReference>
<dbReference type="InterPro" id="IPR003352">
    <property type="entry name" value="PTS_EIIC"/>
</dbReference>
<evidence type="ECO:0000256" key="3">
    <source>
        <dbReference type="ARBA" id="ARBA00012438"/>
    </source>
</evidence>
<dbReference type="Pfam" id="PF00512">
    <property type="entry name" value="HisKA"/>
    <property type="match status" value="1"/>
</dbReference>
<dbReference type="FunFam" id="3.30.565.10:FF:000010">
    <property type="entry name" value="Sensor histidine kinase RcsC"/>
    <property type="match status" value="1"/>
</dbReference>
<evidence type="ECO:0000256" key="7">
    <source>
        <dbReference type="ARBA" id="ARBA00022597"/>
    </source>
</evidence>
<dbReference type="FunCoup" id="F5Y8W7">
    <property type="interactions" value="303"/>
</dbReference>
<dbReference type="GO" id="GO:0009401">
    <property type="term" value="P:phosphoenolpyruvate-dependent sugar phosphotransferase system"/>
    <property type="evidence" value="ECO:0007669"/>
    <property type="project" value="InterPro"/>
</dbReference>
<dbReference type="PROSITE" id="PS51105">
    <property type="entry name" value="PTS_EIIC_TYPE_3"/>
    <property type="match status" value="1"/>
</dbReference>
<dbReference type="InterPro" id="IPR005467">
    <property type="entry name" value="His_kinase_dom"/>
</dbReference>
<accession>F5Y8W7</accession>
<dbReference type="PROSITE" id="PS50109">
    <property type="entry name" value="HIS_KIN"/>
    <property type="match status" value="1"/>
</dbReference>
<dbReference type="InterPro" id="IPR004358">
    <property type="entry name" value="Sig_transdc_His_kin-like_C"/>
</dbReference>
<keyword evidence="18" id="KW-1185">Reference proteome</keyword>
<dbReference type="EC" id="2.7.13.3" evidence="3"/>
<keyword evidence="5" id="KW-1003">Cell membrane</keyword>
<evidence type="ECO:0000259" key="14">
    <source>
        <dbReference type="PROSITE" id="PS50109"/>
    </source>
</evidence>